<dbReference type="Proteomes" id="UP001501563">
    <property type="component" value="Unassembled WGS sequence"/>
</dbReference>
<gene>
    <name evidence="1" type="ORF">GCM10022207_34690</name>
</gene>
<protein>
    <submittedName>
        <fullName evidence="1">Uncharacterized protein</fullName>
    </submittedName>
</protein>
<evidence type="ECO:0000313" key="1">
    <source>
        <dbReference type="EMBL" id="GAA3867174.1"/>
    </source>
</evidence>
<dbReference type="EMBL" id="BAAAZA010000008">
    <property type="protein sequence ID" value="GAA3867174.1"/>
    <property type="molecule type" value="Genomic_DNA"/>
</dbReference>
<accession>A0ABP7K8E8</accession>
<organism evidence="1 2">
    <name type="scientific">Streptomyces lannensis</name>
    <dbReference type="NCBI Taxonomy" id="766498"/>
    <lineage>
        <taxon>Bacteria</taxon>
        <taxon>Bacillati</taxon>
        <taxon>Actinomycetota</taxon>
        <taxon>Actinomycetes</taxon>
        <taxon>Kitasatosporales</taxon>
        <taxon>Streptomycetaceae</taxon>
        <taxon>Streptomyces</taxon>
    </lineage>
</organism>
<reference evidence="2" key="1">
    <citation type="journal article" date="2019" name="Int. J. Syst. Evol. Microbiol.">
        <title>The Global Catalogue of Microorganisms (GCM) 10K type strain sequencing project: providing services to taxonomists for standard genome sequencing and annotation.</title>
        <authorList>
            <consortium name="The Broad Institute Genomics Platform"/>
            <consortium name="The Broad Institute Genome Sequencing Center for Infectious Disease"/>
            <person name="Wu L."/>
            <person name="Ma J."/>
        </authorList>
    </citation>
    <scope>NUCLEOTIDE SEQUENCE [LARGE SCALE GENOMIC DNA]</scope>
    <source>
        <strain evidence="2">JCM 16578</strain>
    </source>
</reference>
<name>A0ABP7K8E8_9ACTN</name>
<comment type="caution">
    <text evidence="1">The sequence shown here is derived from an EMBL/GenBank/DDBJ whole genome shotgun (WGS) entry which is preliminary data.</text>
</comment>
<sequence>MGGSVSGDEGVLHGVSGLFAVSQRSQRHGPEPIAVAPHKLAEGIGIALDMTGEEVLIAGIAVSGLMSHRTPSPLSVTLSP</sequence>
<evidence type="ECO:0000313" key="2">
    <source>
        <dbReference type="Proteomes" id="UP001501563"/>
    </source>
</evidence>
<keyword evidence="2" id="KW-1185">Reference proteome</keyword>
<proteinExistence type="predicted"/>